<reference evidence="1 2" key="1">
    <citation type="submission" date="2020-12" db="EMBL/GenBank/DDBJ databases">
        <title>Complete genome sequence of Mycobacterium heckeshornense JCM 15655T, closely related to a pathogenic non-tuberculous mycobacterial species Mycobacterium xenopi.</title>
        <authorList>
            <person name="Yoshida M."/>
            <person name="Fukano H."/>
            <person name="Asakura T."/>
            <person name="Suzuki M."/>
            <person name="Hoshino Y."/>
        </authorList>
    </citation>
    <scope>NUCLEOTIDE SEQUENCE [LARGE SCALE GENOMIC DNA]</scope>
    <source>
        <strain evidence="1 2">JCM 15655</strain>
    </source>
</reference>
<keyword evidence="2" id="KW-1185">Reference proteome</keyword>
<gene>
    <name evidence="1" type="ORF">MHEC_28290</name>
</gene>
<protein>
    <submittedName>
        <fullName evidence="1">Uncharacterized protein</fullName>
    </submittedName>
</protein>
<evidence type="ECO:0000313" key="2">
    <source>
        <dbReference type="Proteomes" id="UP000595446"/>
    </source>
</evidence>
<organism evidence="1 2">
    <name type="scientific">Mycobacterium heckeshornense</name>
    <dbReference type="NCBI Taxonomy" id="110505"/>
    <lineage>
        <taxon>Bacteria</taxon>
        <taxon>Bacillati</taxon>
        <taxon>Actinomycetota</taxon>
        <taxon>Actinomycetes</taxon>
        <taxon>Mycobacteriales</taxon>
        <taxon>Mycobacteriaceae</taxon>
        <taxon>Mycobacterium</taxon>
    </lineage>
</organism>
<evidence type="ECO:0000313" key="1">
    <source>
        <dbReference type="EMBL" id="BCO36396.1"/>
    </source>
</evidence>
<dbReference type="EMBL" id="AP024237">
    <property type="protein sequence ID" value="BCO36396.1"/>
    <property type="molecule type" value="Genomic_DNA"/>
</dbReference>
<proteinExistence type="predicted"/>
<dbReference type="Proteomes" id="UP000595446">
    <property type="component" value="Chromosome"/>
</dbReference>
<name>A0A7R7JHZ8_9MYCO</name>
<dbReference type="AlphaFoldDB" id="A0A7R7JHZ8"/>
<sequence>MLWTVSMTVVRVGCAGGLAWSDRYPIAMWLGWGLAVLAENDGELAA</sequence>
<accession>A0A7R7JHZ8</accession>